<dbReference type="AlphaFoldDB" id="X1UV65"/>
<organism evidence="1">
    <name type="scientific">marine sediment metagenome</name>
    <dbReference type="NCBI Taxonomy" id="412755"/>
    <lineage>
        <taxon>unclassified sequences</taxon>
        <taxon>metagenomes</taxon>
        <taxon>ecological metagenomes</taxon>
    </lineage>
</organism>
<reference evidence="1" key="1">
    <citation type="journal article" date="2014" name="Front. Microbiol.">
        <title>High frequency of phylogenetically diverse reductive dehalogenase-homologous genes in deep subseafloor sedimentary metagenomes.</title>
        <authorList>
            <person name="Kawai M."/>
            <person name="Futagami T."/>
            <person name="Toyoda A."/>
            <person name="Takaki Y."/>
            <person name="Nishi S."/>
            <person name="Hori S."/>
            <person name="Arai W."/>
            <person name="Tsubouchi T."/>
            <person name="Morono Y."/>
            <person name="Uchiyama I."/>
            <person name="Ito T."/>
            <person name="Fujiyama A."/>
            <person name="Inagaki F."/>
            <person name="Takami H."/>
        </authorList>
    </citation>
    <scope>NUCLEOTIDE SEQUENCE</scope>
    <source>
        <strain evidence="1">Expedition CK06-06</strain>
    </source>
</reference>
<accession>X1UV65</accession>
<dbReference type="EMBL" id="BARW01030579">
    <property type="protein sequence ID" value="GAJ07462.1"/>
    <property type="molecule type" value="Genomic_DNA"/>
</dbReference>
<feature type="non-terminal residue" evidence="1">
    <location>
        <position position="1"/>
    </location>
</feature>
<evidence type="ECO:0000313" key="1">
    <source>
        <dbReference type="EMBL" id="GAJ07462.1"/>
    </source>
</evidence>
<protein>
    <submittedName>
        <fullName evidence="1">Uncharacterized protein</fullName>
    </submittedName>
</protein>
<comment type="caution">
    <text evidence="1">The sequence shown here is derived from an EMBL/GenBank/DDBJ whole genome shotgun (WGS) entry which is preliminary data.</text>
</comment>
<name>X1UV65_9ZZZZ</name>
<proteinExistence type="predicted"/>
<gene>
    <name evidence="1" type="ORF">S12H4_48854</name>
</gene>
<sequence>DGNITGLRVGTFYTTNGNTLKCRDSELIGDVEAGAERTFTGLSIAVVEGDYIGCYFTGGYIETDTSGFGGVWYITSEQIDPGDEATYSFLAGDAISLYGYGDFAPPGQPYISRVQRIAGMKTIGVNL</sequence>